<dbReference type="GeneID" id="38780958"/>
<dbReference type="SUPFAM" id="SSF103473">
    <property type="entry name" value="MFS general substrate transporter"/>
    <property type="match status" value="1"/>
</dbReference>
<feature type="transmembrane region" description="Helical" evidence="4">
    <location>
        <begin position="272"/>
        <end position="291"/>
    </location>
</feature>
<sequence>MASIKSARTLEDTSETVSAEPKVPRRDFEEQKFDADTRTVSAEQDSFPETPTPSPPGWDGVDGGPLGWVQPVVGSFFLFFSSWGIANTFGVYQTFYEEDMLRTTSPSTIAWVGSLQGFLMMVISILTGPIFDMGYSRALVWVGTFMVVFGMMMTSIAKKYWQILLAQGVCVGLGAGCLFIPSVAIIATYFVKRRSFATGVAASDSSIGGVIFPIVFTNCSRVLGSDGQRALSRSSHCVLSRFLSLCHVSVLSRSQGESCLTLPPSRMFPSSCTLPAMFLAFMAMYTPFYYISAFALGRTGADVTLQFCYLPIINAASIFGQIFPNFLADLTGPLNMLIPCCFATGVLALSWISVHSVGGLATFAVLYGFFSGAFVSLPSPTLASLSPDLKKIGTRMGMMFGITAIGLLILTSIAGALVDLETVQFVHAQIFCGVVLLSTVVLLLGARIVSAGPKLWVKA</sequence>
<evidence type="ECO:0000313" key="5">
    <source>
        <dbReference type="EMBL" id="GBE84041.1"/>
    </source>
</evidence>
<evidence type="ECO:0000256" key="3">
    <source>
        <dbReference type="SAM" id="MobiDB-lite"/>
    </source>
</evidence>
<feature type="region of interest" description="Disordered" evidence="3">
    <location>
        <begin position="1"/>
        <end position="59"/>
    </location>
</feature>
<feature type="transmembrane region" description="Helical" evidence="4">
    <location>
        <begin position="303"/>
        <end position="322"/>
    </location>
</feature>
<dbReference type="Gene3D" id="1.20.1250.20">
    <property type="entry name" value="MFS general substrate transporter like domains"/>
    <property type="match status" value="2"/>
</dbReference>
<keyword evidence="6" id="KW-1185">Reference proteome</keyword>
<proteinExistence type="inferred from homology"/>
<accession>A0A401GP73</accession>
<dbReference type="Proteomes" id="UP000287166">
    <property type="component" value="Unassembled WGS sequence"/>
</dbReference>
<feature type="transmembrane region" description="Helical" evidence="4">
    <location>
        <begin position="163"/>
        <end position="191"/>
    </location>
</feature>
<comment type="caution">
    <text evidence="5">The sequence shown here is derived from an EMBL/GenBank/DDBJ whole genome shotgun (WGS) entry which is preliminary data.</text>
</comment>
<evidence type="ECO:0000313" key="6">
    <source>
        <dbReference type="Proteomes" id="UP000287166"/>
    </source>
</evidence>
<dbReference type="RefSeq" id="XP_027614954.1">
    <property type="nucleotide sequence ID" value="XM_027759153.1"/>
</dbReference>
<dbReference type="GO" id="GO:0016020">
    <property type="term" value="C:membrane"/>
    <property type="evidence" value="ECO:0007669"/>
    <property type="project" value="UniProtKB-SubCell"/>
</dbReference>
<keyword evidence="4" id="KW-1133">Transmembrane helix</keyword>
<feature type="transmembrane region" description="Helical" evidence="4">
    <location>
        <begin position="360"/>
        <end position="377"/>
    </location>
</feature>
<feature type="transmembrane region" description="Helical" evidence="4">
    <location>
        <begin position="334"/>
        <end position="354"/>
    </location>
</feature>
<keyword evidence="4" id="KW-0812">Transmembrane</keyword>
<feature type="transmembrane region" description="Helical" evidence="4">
    <location>
        <begin position="398"/>
        <end position="418"/>
    </location>
</feature>
<feature type="transmembrane region" description="Helical" evidence="4">
    <location>
        <begin position="108"/>
        <end position="131"/>
    </location>
</feature>
<dbReference type="PANTHER" id="PTHR11360:SF234">
    <property type="entry name" value="MFS-TYPE TRANSPORTER DBAD-RELATED"/>
    <property type="match status" value="1"/>
</dbReference>
<dbReference type="InterPro" id="IPR050327">
    <property type="entry name" value="Proton-linked_MCT"/>
</dbReference>
<comment type="subcellular location">
    <subcellularLocation>
        <location evidence="1">Membrane</location>
        <topology evidence="1">Multi-pass membrane protein</topology>
    </subcellularLocation>
</comment>
<dbReference type="AlphaFoldDB" id="A0A401GP73"/>
<dbReference type="Pfam" id="PF07690">
    <property type="entry name" value="MFS_1"/>
    <property type="match status" value="1"/>
</dbReference>
<evidence type="ECO:0000256" key="4">
    <source>
        <dbReference type="SAM" id="Phobius"/>
    </source>
</evidence>
<name>A0A401GP73_9APHY</name>
<feature type="compositionally biased region" description="Polar residues" evidence="3">
    <location>
        <begin position="38"/>
        <end position="49"/>
    </location>
</feature>
<evidence type="ECO:0000256" key="1">
    <source>
        <dbReference type="ARBA" id="ARBA00004141"/>
    </source>
</evidence>
<dbReference type="InterPro" id="IPR011701">
    <property type="entry name" value="MFS"/>
</dbReference>
<feature type="transmembrane region" description="Helical" evidence="4">
    <location>
        <begin position="138"/>
        <end position="157"/>
    </location>
</feature>
<dbReference type="InterPro" id="IPR036259">
    <property type="entry name" value="MFS_trans_sf"/>
</dbReference>
<dbReference type="EMBL" id="BFAD01000006">
    <property type="protein sequence ID" value="GBE84041.1"/>
    <property type="molecule type" value="Genomic_DNA"/>
</dbReference>
<dbReference type="OrthoDB" id="6509908at2759"/>
<dbReference type="InParanoid" id="A0A401GP73"/>
<feature type="compositionally biased region" description="Basic and acidic residues" evidence="3">
    <location>
        <begin position="22"/>
        <end position="37"/>
    </location>
</feature>
<protein>
    <submittedName>
        <fullName evidence="5">Aspyridones efflux protein</fullName>
    </submittedName>
</protein>
<keyword evidence="4" id="KW-0472">Membrane</keyword>
<comment type="similarity">
    <text evidence="2">Belongs to the major facilitator superfamily. Monocarboxylate porter (TC 2.A.1.13) family.</text>
</comment>
<feature type="transmembrane region" description="Helical" evidence="4">
    <location>
        <begin position="424"/>
        <end position="446"/>
    </location>
</feature>
<dbReference type="PANTHER" id="PTHR11360">
    <property type="entry name" value="MONOCARBOXYLATE TRANSPORTER"/>
    <property type="match status" value="1"/>
</dbReference>
<organism evidence="5 6">
    <name type="scientific">Sparassis crispa</name>
    <dbReference type="NCBI Taxonomy" id="139825"/>
    <lineage>
        <taxon>Eukaryota</taxon>
        <taxon>Fungi</taxon>
        <taxon>Dikarya</taxon>
        <taxon>Basidiomycota</taxon>
        <taxon>Agaricomycotina</taxon>
        <taxon>Agaricomycetes</taxon>
        <taxon>Polyporales</taxon>
        <taxon>Sparassidaceae</taxon>
        <taxon>Sparassis</taxon>
    </lineage>
</organism>
<dbReference type="GO" id="GO:0022857">
    <property type="term" value="F:transmembrane transporter activity"/>
    <property type="evidence" value="ECO:0007669"/>
    <property type="project" value="InterPro"/>
</dbReference>
<evidence type="ECO:0000256" key="2">
    <source>
        <dbReference type="ARBA" id="ARBA00006727"/>
    </source>
</evidence>
<gene>
    <name evidence="5" type="ORF">SCP_0600180</name>
</gene>
<reference evidence="5 6" key="1">
    <citation type="journal article" date="2018" name="Sci. Rep.">
        <title>Genome sequence of the cauliflower mushroom Sparassis crispa (Hanabiratake) and its association with beneficial usage.</title>
        <authorList>
            <person name="Kiyama R."/>
            <person name="Furutani Y."/>
            <person name="Kawaguchi K."/>
            <person name="Nakanishi T."/>
        </authorList>
    </citation>
    <scope>NUCLEOTIDE SEQUENCE [LARGE SCALE GENOMIC DNA]</scope>
</reference>
<feature type="transmembrane region" description="Helical" evidence="4">
    <location>
        <begin position="76"/>
        <end position="96"/>
    </location>
</feature>